<dbReference type="KEGG" id="gtl:EP073_05465"/>
<keyword evidence="5" id="KW-1185">Reference proteome</keyword>
<dbReference type="AlphaFoldDB" id="A0A3R5X2F4"/>
<evidence type="ECO:0000313" key="5">
    <source>
        <dbReference type="Proteomes" id="UP000287502"/>
    </source>
</evidence>
<dbReference type="Pfam" id="PF02481">
    <property type="entry name" value="DNA_processg_A"/>
    <property type="match status" value="1"/>
</dbReference>
<evidence type="ECO:0000259" key="2">
    <source>
        <dbReference type="Pfam" id="PF02481"/>
    </source>
</evidence>
<dbReference type="Gene3D" id="3.40.50.450">
    <property type="match status" value="1"/>
</dbReference>
<protein>
    <submittedName>
        <fullName evidence="4">DNA-protecting protein DprA</fullName>
    </submittedName>
</protein>
<feature type="domain" description="Smf/DprA SLOG" evidence="2">
    <location>
        <begin position="82"/>
        <end position="288"/>
    </location>
</feature>
<evidence type="ECO:0000256" key="1">
    <source>
        <dbReference type="ARBA" id="ARBA00006525"/>
    </source>
</evidence>
<dbReference type="SUPFAM" id="SSF102405">
    <property type="entry name" value="MCP/YpsA-like"/>
    <property type="match status" value="1"/>
</dbReference>
<sequence>MLNFRLAYTYLALKSVKGISDETVSKVLGRLGTLDGLFDLGLTELAEAGFNQRQAQAVLSRNVDRQFVESQISLARKHNIDITTIEEGGYPPMLREIHSPPAVLFSRGRLEPLRMPCIAVVGSRNASRSSMAYTEKLAEDLAEVGFNVVSGFAAGIDIHAHRGALKKGYTTAVLGNGLMSLYPEANARYADRVCESGCFLSEFPLDEPPHARNFPIRNRIISGVSHGVVVIEASTKSGSLITARYANEQGREVFAVPASPDSRNRATNDLIRNGARLIENYYDVVEEFSRLLPRGKFIDKQEECNIVFDSPEKHKIYNLLAKGPLNRDELCITAAMKVGDMMVILSELELEGVIICDIDGKYRINGGAGGKVCDCT</sequence>
<dbReference type="InterPro" id="IPR057666">
    <property type="entry name" value="DrpA_SLOG"/>
</dbReference>
<dbReference type="GO" id="GO:0009294">
    <property type="term" value="P:DNA-mediated transformation"/>
    <property type="evidence" value="ECO:0007669"/>
    <property type="project" value="InterPro"/>
</dbReference>
<accession>A0A3R5X2F4</accession>
<dbReference type="InterPro" id="IPR036388">
    <property type="entry name" value="WH-like_DNA-bd_sf"/>
</dbReference>
<gene>
    <name evidence="4" type="primary">dprA</name>
    <name evidence="4" type="ORF">EP073_05465</name>
</gene>
<dbReference type="PANTHER" id="PTHR43022">
    <property type="entry name" value="PROTEIN SMF"/>
    <property type="match status" value="1"/>
</dbReference>
<proteinExistence type="inferred from homology"/>
<dbReference type="Pfam" id="PF17782">
    <property type="entry name" value="WHD_DprA"/>
    <property type="match status" value="1"/>
</dbReference>
<name>A0A3R5X2F4_9BACT</name>
<evidence type="ECO:0000259" key="3">
    <source>
        <dbReference type="Pfam" id="PF17782"/>
    </source>
</evidence>
<dbReference type="Gene3D" id="1.10.10.10">
    <property type="entry name" value="Winged helix-like DNA-binding domain superfamily/Winged helix DNA-binding domain"/>
    <property type="match status" value="1"/>
</dbReference>
<evidence type="ECO:0000313" key="4">
    <source>
        <dbReference type="EMBL" id="QAR32871.1"/>
    </source>
</evidence>
<dbReference type="InterPro" id="IPR003488">
    <property type="entry name" value="DprA"/>
</dbReference>
<comment type="similarity">
    <text evidence="1">Belongs to the DprA/Smf family.</text>
</comment>
<feature type="domain" description="DprA winged helix" evidence="3">
    <location>
        <begin position="310"/>
        <end position="354"/>
    </location>
</feature>
<dbReference type="InterPro" id="IPR041614">
    <property type="entry name" value="DprA_WH"/>
</dbReference>
<dbReference type="OrthoDB" id="9785707at2"/>
<reference evidence="4 5" key="1">
    <citation type="submission" date="2019-01" db="EMBL/GenBank/DDBJ databases">
        <title>Geovibrio thiophilus DSM 11263, complete genome.</title>
        <authorList>
            <person name="Spring S."/>
            <person name="Bunk B."/>
            <person name="Sproer C."/>
        </authorList>
    </citation>
    <scope>NUCLEOTIDE SEQUENCE [LARGE SCALE GENOMIC DNA]</scope>
    <source>
        <strain evidence="4 5">DSM 11263</strain>
    </source>
</reference>
<dbReference type="NCBIfam" id="TIGR00732">
    <property type="entry name" value="dprA"/>
    <property type="match status" value="1"/>
</dbReference>
<dbReference type="Proteomes" id="UP000287502">
    <property type="component" value="Chromosome"/>
</dbReference>
<dbReference type="EMBL" id="CP035108">
    <property type="protein sequence ID" value="QAR32871.1"/>
    <property type="molecule type" value="Genomic_DNA"/>
</dbReference>
<dbReference type="PANTHER" id="PTHR43022:SF1">
    <property type="entry name" value="PROTEIN SMF"/>
    <property type="match status" value="1"/>
</dbReference>
<organism evidence="4 5">
    <name type="scientific">Geovibrio thiophilus</name>
    <dbReference type="NCBI Taxonomy" id="139438"/>
    <lineage>
        <taxon>Bacteria</taxon>
        <taxon>Pseudomonadati</taxon>
        <taxon>Deferribacterota</taxon>
        <taxon>Deferribacteres</taxon>
        <taxon>Deferribacterales</taxon>
        <taxon>Geovibrionaceae</taxon>
        <taxon>Geovibrio</taxon>
    </lineage>
</organism>